<name>A0ABP7TKI2_9BACT</name>
<gene>
    <name evidence="1" type="ORF">GCM10022409_08600</name>
</gene>
<comment type="caution">
    <text evidence="1">The sequence shown here is derived from an EMBL/GenBank/DDBJ whole genome shotgun (WGS) entry which is preliminary data.</text>
</comment>
<proteinExistence type="predicted"/>
<sequence length="67" mass="7059">MEHERAVLVAEQVDGGFGGLGDEDAGSGHWGVGVEFVKTETVILSVAKDLITPALRPERILTQVVSA</sequence>
<evidence type="ECO:0000313" key="2">
    <source>
        <dbReference type="Proteomes" id="UP001501469"/>
    </source>
</evidence>
<dbReference type="EMBL" id="BAABDK010000008">
    <property type="protein sequence ID" value="GAA4026907.1"/>
    <property type="molecule type" value="Genomic_DNA"/>
</dbReference>
<protein>
    <submittedName>
        <fullName evidence="1">Uncharacterized protein</fullName>
    </submittedName>
</protein>
<dbReference type="Proteomes" id="UP001501469">
    <property type="component" value="Unassembled WGS sequence"/>
</dbReference>
<organism evidence="1 2">
    <name type="scientific">Hymenobacter glaciei</name>
    <dbReference type="NCBI Taxonomy" id="877209"/>
    <lineage>
        <taxon>Bacteria</taxon>
        <taxon>Pseudomonadati</taxon>
        <taxon>Bacteroidota</taxon>
        <taxon>Cytophagia</taxon>
        <taxon>Cytophagales</taxon>
        <taxon>Hymenobacteraceae</taxon>
        <taxon>Hymenobacter</taxon>
    </lineage>
</organism>
<evidence type="ECO:0000313" key="1">
    <source>
        <dbReference type="EMBL" id="GAA4026907.1"/>
    </source>
</evidence>
<keyword evidence="2" id="KW-1185">Reference proteome</keyword>
<accession>A0ABP7TKI2</accession>
<reference evidence="2" key="1">
    <citation type="journal article" date="2019" name="Int. J. Syst. Evol. Microbiol.">
        <title>The Global Catalogue of Microorganisms (GCM) 10K type strain sequencing project: providing services to taxonomists for standard genome sequencing and annotation.</title>
        <authorList>
            <consortium name="The Broad Institute Genomics Platform"/>
            <consortium name="The Broad Institute Genome Sequencing Center for Infectious Disease"/>
            <person name="Wu L."/>
            <person name="Ma J."/>
        </authorList>
    </citation>
    <scope>NUCLEOTIDE SEQUENCE [LARGE SCALE GENOMIC DNA]</scope>
    <source>
        <strain evidence="2">JCM 17225</strain>
    </source>
</reference>